<proteinExistence type="predicted"/>
<organism evidence="1 2">
    <name type="scientific">Echinococcus multilocularis</name>
    <name type="common">Fox tapeworm</name>
    <dbReference type="NCBI Taxonomy" id="6211"/>
    <lineage>
        <taxon>Eukaryota</taxon>
        <taxon>Metazoa</taxon>
        <taxon>Spiralia</taxon>
        <taxon>Lophotrochozoa</taxon>
        <taxon>Platyhelminthes</taxon>
        <taxon>Cestoda</taxon>
        <taxon>Eucestoda</taxon>
        <taxon>Cyclophyllidea</taxon>
        <taxon>Taeniidae</taxon>
        <taxon>Echinococcus</taxon>
    </lineage>
</organism>
<dbReference type="EMBL" id="LN902841">
    <property type="protein sequence ID" value="CUT98587.1"/>
    <property type="molecule type" value="Genomic_DNA"/>
</dbReference>
<name>A0A0S4MIE6_ECHMU</name>
<protein>
    <submittedName>
        <fullName evidence="1">ADP-ribosylation factor 8B</fullName>
    </submittedName>
</protein>
<evidence type="ECO:0000313" key="1">
    <source>
        <dbReference type="EMBL" id="CUT98587.1"/>
    </source>
</evidence>
<evidence type="ECO:0000313" key="2">
    <source>
        <dbReference type="Proteomes" id="UP000017246"/>
    </source>
</evidence>
<dbReference type="Proteomes" id="UP000017246">
    <property type="component" value="Unassembled WGS sequence"/>
</dbReference>
<accession>A0A0S4MIE6</accession>
<keyword evidence="2" id="KW-1185">Reference proteome</keyword>
<reference evidence="1" key="2">
    <citation type="submission" date="2015-11" db="EMBL/GenBank/DDBJ databases">
        <authorList>
            <person name="Zhang Y."/>
            <person name="Guo Z."/>
        </authorList>
    </citation>
    <scope>NUCLEOTIDE SEQUENCE</scope>
</reference>
<reference evidence="1" key="1">
    <citation type="journal article" date="2013" name="Nature">
        <title>The genomes of four tapeworm species reveal adaptations to parasitism.</title>
        <authorList>
            <person name="Tsai I.J."/>
            <person name="Zarowiecki M."/>
            <person name="Holroyd N."/>
            <person name="Garciarrubio A."/>
            <person name="Sanchez-Flores A."/>
            <person name="Brooks K.L."/>
            <person name="Tracey A."/>
            <person name="Bobes R.J."/>
            <person name="Fragoso G."/>
            <person name="Sciutto E."/>
            <person name="Aslett M."/>
            <person name="Beasley H."/>
            <person name="Bennett H.M."/>
            <person name="Cai J."/>
            <person name="Camicia F."/>
            <person name="Clark R."/>
            <person name="Cucher M."/>
            <person name="De Silva N."/>
            <person name="Day T.A."/>
            <person name="Deplazes P."/>
            <person name="Estrada K."/>
            <person name="Fernandez C."/>
            <person name="Holland P.W."/>
            <person name="Hou J."/>
            <person name="Hu S."/>
            <person name="Huckvale T."/>
            <person name="Hung S.S."/>
            <person name="Kamenetzky L."/>
            <person name="Keane J.A."/>
            <person name="Kiss F."/>
            <person name="Koziol U."/>
            <person name="Lambert O."/>
            <person name="Liu K."/>
            <person name="Luo X."/>
            <person name="Luo Y."/>
            <person name="Macchiaroli N."/>
            <person name="Nichol S."/>
            <person name="Paps J."/>
            <person name="Parkinson J."/>
            <person name="Pouchkina-Stantcheva N."/>
            <person name="Riddiford N."/>
            <person name="Rosenzvit M."/>
            <person name="Salinas G."/>
            <person name="Wasmuth J.D."/>
            <person name="Zamanian M."/>
            <person name="Zheng Y."/>
            <person name="Cai X."/>
            <person name="Soberon X."/>
            <person name="Olson P.D."/>
            <person name="Laclette J.P."/>
            <person name="Brehm K."/>
            <person name="Berriman M."/>
            <person name="Garciarrubio A."/>
            <person name="Bobes R.J."/>
            <person name="Fragoso G."/>
            <person name="Sanchez-Flores A."/>
            <person name="Estrada K."/>
            <person name="Cevallos M.A."/>
            <person name="Morett E."/>
            <person name="Gonzalez V."/>
            <person name="Portillo T."/>
            <person name="Ochoa-Leyva A."/>
            <person name="Jose M.V."/>
            <person name="Sciutto E."/>
            <person name="Landa A."/>
            <person name="Jimenez L."/>
            <person name="Valdes V."/>
            <person name="Carrero J.C."/>
            <person name="Larralde C."/>
            <person name="Morales-Montor J."/>
            <person name="Limon-Lason J."/>
            <person name="Soberon X."/>
            <person name="Laclette J.P."/>
        </authorList>
    </citation>
    <scope>NUCLEOTIDE SEQUENCE [LARGE SCALE GENOMIC DNA]</scope>
</reference>
<dbReference type="AlphaFoldDB" id="A0A0S4MIE6"/>
<sequence>MFGTLHENTRLIVYLGKCLTTTTSTECRVMPKGLLSRTVNAASRHQVGDKDRYAVTSVLKITPARYNLSFQHRNSWVKLSDFSGGVAPELPLMIS</sequence>